<dbReference type="GO" id="GO:0031146">
    <property type="term" value="P:SCF-dependent proteasomal ubiquitin-dependent protein catabolic process"/>
    <property type="evidence" value="ECO:0007669"/>
    <property type="project" value="TreeGrafter"/>
</dbReference>
<comment type="caution">
    <text evidence="2">The sequence shown here is derived from an EMBL/GenBank/DDBJ whole genome shotgun (WGS) entry which is preliminary data.</text>
</comment>
<proteinExistence type="predicted"/>
<dbReference type="SUPFAM" id="SSF81383">
    <property type="entry name" value="F-box domain"/>
    <property type="match status" value="1"/>
</dbReference>
<dbReference type="GO" id="GO:0019005">
    <property type="term" value="C:SCF ubiquitin ligase complex"/>
    <property type="evidence" value="ECO:0007669"/>
    <property type="project" value="TreeGrafter"/>
</dbReference>
<dbReference type="Gene3D" id="3.80.10.10">
    <property type="entry name" value="Ribonuclease Inhibitor"/>
    <property type="match status" value="1"/>
</dbReference>
<feature type="domain" description="F-box" evidence="1">
    <location>
        <begin position="12"/>
        <end position="59"/>
    </location>
</feature>
<dbReference type="Pfam" id="PF12937">
    <property type="entry name" value="F-box-like"/>
    <property type="match status" value="1"/>
</dbReference>
<dbReference type="AlphaFoldDB" id="A0A507EG75"/>
<name>A0A507EG75_9FUNG</name>
<gene>
    <name evidence="2" type="ORF">PhCBS80983_g00211</name>
</gene>
<evidence type="ECO:0000259" key="1">
    <source>
        <dbReference type="Pfam" id="PF12937"/>
    </source>
</evidence>
<dbReference type="InterPro" id="IPR001810">
    <property type="entry name" value="F-box_dom"/>
</dbReference>
<dbReference type="Proteomes" id="UP000318582">
    <property type="component" value="Unassembled WGS sequence"/>
</dbReference>
<dbReference type="SUPFAM" id="SSF52047">
    <property type="entry name" value="RNI-like"/>
    <property type="match status" value="1"/>
</dbReference>
<organism evidence="2 3">
    <name type="scientific">Powellomyces hirtus</name>
    <dbReference type="NCBI Taxonomy" id="109895"/>
    <lineage>
        <taxon>Eukaryota</taxon>
        <taxon>Fungi</taxon>
        <taxon>Fungi incertae sedis</taxon>
        <taxon>Chytridiomycota</taxon>
        <taxon>Chytridiomycota incertae sedis</taxon>
        <taxon>Chytridiomycetes</taxon>
        <taxon>Spizellomycetales</taxon>
        <taxon>Powellomycetaceae</taxon>
        <taxon>Powellomyces</taxon>
    </lineage>
</organism>
<dbReference type="PANTHER" id="PTHR13318">
    <property type="entry name" value="PARTNER OF PAIRED, ISOFORM B-RELATED"/>
    <property type="match status" value="1"/>
</dbReference>
<dbReference type="EMBL" id="QEAQ01000001">
    <property type="protein sequence ID" value="TPX62821.1"/>
    <property type="molecule type" value="Genomic_DNA"/>
</dbReference>
<evidence type="ECO:0000313" key="3">
    <source>
        <dbReference type="Proteomes" id="UP000318582"/>
    </source>
</evidence>
<keyword evidence="3" id="KW-1185">Reference proteome</keyword>
<dbReference type="InterPro" id="IPR032675">
    <property type="entry name" value="LRR_dom_sf"/>
</dbReference>
<protein>
    <recommendedName>
        <fullName evidence="1">F-box domain-containing protein</fullName>
    </recommendedName>
</protein>
<dbReference type="InterPro" id="IPR036047">
    <property type="entry name" value="F-box-like_dom_sf"/>
</dbReference>
<sequence>MTAQLPTPSPVSELPPEIFHLILSRIRDPSSPTQHQKTFAACALVSRRWAPFAQSALWEAPILPTKERAHAFLARHMAEMQHESSPHQLIRNLDLTAVRFAEPEDTAYLHRLASRGMKKLRGLKLFADPLDPRTLAFILHACKDVVDLKITGSSGGGQSRYFYHLPPVRNMDSGVLSSLRVRLSQLRTLDLGDLDLSRGDGATLAHIVTTSLGPPLRGFAMPIISTSNRVQPLRDDTIAGQLAKQCPNLQVLVARGRYVTDRSLGVLARCCARLSVVDLTNCPGITAKGVMTLLEGCPLLSEVQIRGTTANDNLVKCSIARAALVRMMAVRRRRGGRIFGP</sequence>
<evidence type="ECO:0000313" key="2">
    <source>
        <dbReference type="EMBL" id="TPX62821.1"/>
    </source>
</evidence>
<dbReference type="PANTHER" id="PTHR13318:SF95">
    <property type="entry name" value="F-BOX PROTEIN YLR352W"/>
    <property type="match status" value="1"/>
</dbReference>
<reference evidence="2 3" key="1">
    <citation type="journal article" date="2019" name="Sci. Rep.">
        <title>Comparative genomics of chytrid fungi reveal insights into the obligate biotrophic and pathogenic lifestyle of Synchytrium endobioticum.</title>
        <authorList>
            <person name="van de Vossenberg B.T.L.H."/>
            <person name="Warris S."/>
            <person name="Nguyen H.D.T."/>
            <person name="van Gent-Pelzer M.P.E."/>
            <person name="Joly D.L."/>
            <person name="van de Geest H.C."/>
            <person name="Bonants P.J.M."/>
            <person name="Smith D.S."/>
            <person name="Levesque C.A."/>
            <person name="van der Lee T.A.J."/>
        </authorList>
    </citation>
    <scope>NUCLEOTIDE SEQUENCE [LARGE SCALE GENOMIC DNA]</scope>
    <source>
        <strain evidence="2 3">CBS 809.83</strain>
    </source>
</reference>
<accession>A0A507EG75</accession>